<proteinExistence type="inferred from homology"/>
<dbReference type="Pfam" id="PF17853">
    <property type="entry name" value="GGDEF_2"/>
    <property type="match status" value="1"/>
</dbReference>
<evidence type="ECO:0000313" key="3">
    <source>
        <dbReference type="EMBL" id="GGS56795.1"/>
    </source>
</evidence>
<reference evidence="3" key="2">
    <citation type="submission" date="2020-09" db="EMBL/GenBank/DDBJ databases">
        <authorList>
            <person name="Sun Q."/>
            <person name="Ohkuma M."/>
        </authorList>
    </citation>
    <scope>NUCLEOTIDE SEQUENCE</scope>
    <source>
        <strain evidence="3">JCM 3276</strain>
    </source>
</reference>
<evidence type="ECO:0000313" key="4">
    <source>
        <dbReference type="Proteomes" id="UP000660680"/>
    </source>
</evidence>
<comment type="similarity">
    <text evidence="1">Belongs to the CdaR family.</text>
</comment>
<dbReference type="EMBL" id="BMRB01000008">
    <property type="protein sequence ID" value="GGS56795.1"/>
    <property type="molecule type" value="Genomic_DNA"/>
</dbReference>
<dbReference type="InterPro" id="IPR003018">
    <property type="entry name" value="GAF"/>
</dbReference>
<dbReference type="PANTHER" id="PTHR33744">
    <property type="entry name" value="CARBOHYDRATE DIACID REGULATOR"/>
    <property type="match status" value="1"/>
</dbReference>
<gene>
    <name evidence="3" type="ORF">GCM10010171_59770</name>
</gene>
<dbReference type="Pfam" id="PF01590">
    <property type="entry name" value="GAF"/>
    <property type="match status" value="1"/>
</dbReference>
<dbReference type="PANTHER" id="PTHR33744:SF1">
    <property type="entry name" value="DNA-BINDING TRANSCRIPTIONAL ACTIVATOR ADER"/>
    <property type="match status" value="1"/>
</dbReference>
<dbReference type="AlphaFoldDB" id="A0A918GTB5"/>
<comment type="caution">
    <text evidence="3">The sequence shown here is derived from an EMBL/GenBank/DDBJ whole genome shotgun (WGS) entry which is preliminary data.</text>
</comment>
<protein>
    <recommendedName>
        <fullName evidence="2">GAF domain-containing protein</fullName>
    </recommendedName>
</protein>
<evidence type="ECO:0000259" key="2">
    <source>
        <dbReference type="SMART" id="SM00065"/>
    </source>
</evidence>
<name>A0A918GTB5_9PSEU</name>
<dbReference type="Pfam" id="PF13556">
    <property type="entry name" value="HTH_30"/>
    <property type="match status" value="1"/>
</dbReference>
<dbReference type="Gene3D" id="1.10.10.2840">
    <property type="entry name" value="PucR C-terminal helix-turn-helix domain"/>
    <property type="match status" value="1"/>
</dbReference>
<accession>A0A918GTB5</accession>
<dbReference type="InterPro" id="IPR041522">
    <property type="entry name" value="CdaR_GGDEF"/>
</dbReference>
<keyword evidence="4" id="KW-1185">Reference proteome</keyword>
<dbReference type="Proteomes" id="UP000660680">
    <property type="component" value="Unassembled WGS sequence"/>
</dbReference>
<dbReference type="InterPro" id="IPR029016">
    <property type="entry name" value="GAF-like_dom_sf"/>
</dbReference>
<dbReference type="Gene3D" id="3.30.450.40">
    <property type="match status" value="1"/>
</dbReference>
<dbReference type="SUPFAM" id="SSF55781">
    <property type="entry name" value="GAF domain-like"/>
    <property type="match status" value="1"/>
</dbReference>
<dbReference type="SMART" id="SM00065">
    <property type="entry name" value="GAF"/>
    <property type="match status" value="1"/>
</dbReference>
<dbReference type="InterPro" id="IPR051448">
    <property type="entry name" value="CdaR-like_regulators"/>
</dbReference>
<organism evidence="3 4">
    <name type="scientific">Actinokineospora fastidiosa</name>
    <dbReference type="NCBI Taxonomy" id="1816"/>
    <lineage>
        <taxon>Bacteria</taxon>
        <taxon>Bacillati</taxon>
        <taxon>Actinomycetota</taxon>
        <taxon>Actinomycetes</taxon>
        <taxon>Pseudonocardiales</taxon>
        <taxon>Pseudonocardiaceae</taxon>
        <taxon>Actinokineospora</taxon>
    </lineage>
</organism>
<dbReference type="InterPro" id="IPR042070">
    <property type="entry name" value="PucR_C-HTH_sf"/>
</dbReference>
<reference evidence="3" key="1">
    <citation type="journal article" date="2014" name="Int. J. Syst. Evol. Microbiol.">
        <title>Complete genome sequence of Corynebacterium casei LMG S-19264T (=DSM 44701T), isolated from a smear-ripened cheese.</title>
        <authorList>
            <consortium name="US DOE Joint Genome Institute (JGI-PGF)"/>
            <person name="Walter F."/>
            <person name="Albersmeier A."/>
            <person name="Kalinowski J."/>
            <person name="Ruckert C."/>
        </authorList>
    </citation>
    <scope>NUCLEOTIDE SEQUENCE</scope>
    <source>
        <strain evidence="3">JCM 3276</strain>
    </source>
</reference>
<evidence type="ECO:0000256" key="1">
    <source>
        <dbReference type="ARBA" id="ARBA00006754"/>
    </source>
</evidence>
<dbReference type="InterPro" id="IPR025736">
    <property type="entry name" value="PucR_C-HTH_dom"/>
</dbReference>
<sequence length="594" mass="62527">MDGVAFRLLELVAAGAGSDELARLAVEEPGSAAAVELALRINATVRGHRRREAELSALFDTAGDLARLRDPDAVLRSIVHRARRLLGVDLSYLTLNDADAGITYMRVTDGSVSPLFPQVRMKMGVGLGGLVAQTARPYTTPDYLSDQHFLHSDPVDDAVRGEGLTALLAVPLAVGDTVIGVLYAADRAAREFTPDEIALLSSLADHAAIALDNARLLAEVSAHSEAVQRAEAAHDRLMDLVLRGGDIAAVAAAVADVLHGGIGVYTTGGGELAHAGLPTSAPAPDAVAASYNSGRATRTERGWVCAVQAGPELLGSIVLTTDTELTDADRHLFERAAVVTALLQLLRRSVAKAEDEVRGELLTDLLTAPDRNPGTLVDRGRHLGVDLTTRYAVFIAHADGVSRRRLAAAAAQFAALSGIHAEQVVLLAQTEAPGALAARVAAALGAQAGCPVTVAAGGPARGPAGLAAAYREAERCLRALLRLGRDGTGASMAELGFIGLVLADRADHAGFIQQTLGPVFDYDRDRGTELIRTLEAYFTSGCSLPRTKDLLHIHVNTVGQRLDRIGRLLGPDWQSPDRILEIQLALRLHSLQAT</sequence>
<feature type="domain" description="GAF" evidence="2">
    <location>
        <begin position="70"/>
        <end position="221"/>
    </location>
</feature>
<dbReference type="RefSeq" id="WP_189213942.1">
    <property type="nucleotide sequence ID" value="NZ_BMRB01000008.1"/>
</dbReference>